<sequence length="231" mass="25390">MPRPSLHTAELLSVLISAPAVLEQTYTDCNPLNTSCLSNTGTTESTLYYDFTQDSTLYQWETLTGTAQVGSEGIELTINEQGDAPTIAAPFYIFFGEVPVTMKASPGTGIISSIVLQSDDLDEVDWEDLGSYTTQLQTDSFGKGDSSGYDRLTWEPIDNPHNIFPEVNWALPAGHHKTSIRNQTLRYKSQNLIFPDSMKSLSSQIFDSTAIPPCGSKGSYFLTSVNIRRVV</sequence>
<dbReference type="InterPro" id="IPR013320">
    <property type="entry name" value="ConA-like_dom_sf"/>
</dbReference>
<feature type="domain" description="GH16" evidence="4">
    <location>
        <begin position="58"/>
        <end position="151"/>
    </location>
</feature>
<keyword evidence="2" id="KW-0472">Membrane</keyword>
<comment type="subcellular location">
    <subcellularLocation>
        <location evidence="1">Cell membrane</location>
        <topology evidence="1">Lipid-anchor</topology>
        <topology evidence="1">GPI-anchor</topology>
    </subcellularLocation>
</comment>
<protein>
    <recommendedName>
        <fullName evidence="4">GH16 domain-containing protein</fullName>
    </recommendedName>
</protein>
<dbReference type="Proteomes" id="UP001610446">
    <property type="component" value="Unassembled WGS sequence"/>
</dbReference>
<evidence type="ECO:0000313" key="5">
    <source>
        <dbReference type="EMBL" id="KAL2830155.1"/>
    </source>
</evidence>
<accession>A0ABR4IQV1</accession>
<evidence type="ECO:0000313" key="6">
    <source>
        <dbReference type="Proteomes" id="UP001610446"/>
    </source>
</evidence>
<reference evidence="5 6" key="1">
    <citation type="submission" date="2024-07" db="EMBL/GenBank/DDBJ databases">
        <title>Section-level genome sequencing and comparative genomics of Aspergillus sections Usti and Cavernicolus.</title>
        <authorList>
            <consortium name="Lawrence Berkeley National Laboratory"/>
            <person name="Nybo J.L."/>
            <person name="Vesth T.C."/>
            <person name="Theobald S."/>
            <person name="Frisvad J.C."/>
            <person name="Larsen T.O."/>
            <person name="Kjaerboelling I."/>
            <person name="Rothschild-Mancinelli K."/>
            <person name="Lyhne E.K."/>
            <person name="Kogle M.E."/>
            <person name="Barry K."/>
            <person name="Clum A."/>
            <person name="Na H."/>
            <person name="Ledsgaard L."/>
            <person name="Lin J."/>
            <person name="Lipzen A."/>
            <person name="Kuo A."/>
            <person name="Riley R."/>
            <person name="Mondo S."/>
            <person name="Labutti K."/>
            <person name="Haridas S."/>
            <person name="Pangalinan J."/>
            <person name="Salamov A.A."/>
            <person name="Simmons B.A."/>
            <person name="Magnuson J.K."/>
            <person name="Chen J."/>
            <person name="Drula E."/>
            <person name="Henrissat B."/>
            <person name="Wiebenga A."/>
            <person name="Lubbers R.J."/>
            <person name="Gomes A.C."/>
            <person name="Makela M.R."/>
            <person name="Stajich J."/>
            <person name="Grigoriev I.V."/>
            <person name="Mortensen U.H."/>
            <person name="De Vries R.P."/>
            <person name="Baker S.E."/>
            <person name="Andersen M.R."/>
        </authorList>
    </citation>
    <scope>NUCLEOTIDE SEQUENCE [LARGE SCALE GENOMIC DNA]</scope>
    <source>
        <strain evidence="5 6">CBS 123904</strain>
    </source>
</reference>
<name>A0ABR4IQV1_9EURO</name>
<keyword evidence="6" id="KW-1185">Reference proteome</keyword>
<evidence type="ECO:0000259" key="4">
    <source>
        <dbReference type="Pfam" id="PF00722"/>
    </source>
</evidence>
<dbReference type="Pfam" id="PF00722">
    <property type="entry name" value="Glyco_hydro_16"/>
    <property type="match status" value="1"/>
</dbReference>
<keyword evidence="3" id="KW-0732">Signal</keyword>
<proteinExistence type="predicted"/>
<feature type="signal peptide" evidence="3">
    <location>
        <begin position="1"/>
        <end position="22"/>
    </location>
</feature>
<gene>
    <name evidence="5" type="ORF">BJY01DRAFT_254742</name>
</gene>
<evidence type="ECO:0000256" key="3">
    <source>
        <dbReference type="SAM" id="SignalP"/>
    </source>
</evidence>
<evidence type="ECO:0000256" key="1">
    <source>
        <dbReference type="ARBA" id="ARBA00004609"/>
    </source>
</evidence>
<organism evidence="5 6">
    <name type="scientific">Aspergillus pseudoustus</name>
    <dbReference type="NCBI Taxonomy" id="1810923"/>
    <lineage>
        <taxon>Eukaryota</taxon>
        <taxon>Fungi</taxon>
        <taxon>Dikarya</taxon>
        <taxon>Ascomycota</taxon>
        <taxon>Pezizomycotina</taxon>
        <taxon>Eurotiomycetes</taxon>
        <taxon>Eurotiomycetidae</taxon>
        <taxon>Eurotiales</taxon>
        <taxon>Aspergillaceae</taxon>
        <taxon>Aspergillus</taxon>
        <taxon>Aspergillus subgen. Nidulantes</taxon>
    </lineage>
</organism>
<feature type="chain" id="PRO_5047523000" description="GH16 domain-containing protein" evidence="3">
    <location>
        <begin position="23"/>
        <end position="231"/>
    </location>
</feature>
<dbReference type="SUPFAM" id="SSF49899">
    <property type="entry name" value="Concanavalin A-like lectins/glucanases"/>
    <property type="match status" value="1"/>
</dbReference>
<dbReference type="EMBL" id="JBFXLU010000312">
    <property type="protein sequence ID" value="KAL2830155.1"/>
    <property type="molecule type" value="Genomic_DNA"/>
</dbReference>
<keyword evidence="2" id="KW-1003">Cell membrane</keyword>
<dbReference type="InterPro" id="IPR000757">
    <property type="entry name" value="Beta-glucanase-like"/>
</dbReference>
<evidence type="ECO:0000256" key="2">
    <source>
        <dbReference type="ARBA" id="ARBA00022475"/>
    </source>
</evidence>
<comment type="caution">
    <text evidence="5">The sequence shown here is derived from an EMBL/GenBank/DDBJ whole genome shotgun (WGS) entry which is preliminary data.</text>
</comment>
<dbReference type="Gene3D" id="2.60.120.200">
    <property type="match status" value="1"/>
</dbReference>